<dbReference type="GO" id="GO:0030170">
    <property type="term" value="F:pyridoxal phosphate binding"/>
    <property type="evidence" value="ECO:0007669"/>
    <property type="project" value="InterPro"/>
</dbReference>
<keyword evidence="8" id="KW-1185">Reference proteome</keyword>
<dbReference type="InterPro" id="IPR015424">
    <property type="entry name" value="PyrdxlP-dep_Trfase"/>
</dbReference>
<dbReference type="PIRSF" id="PIRSF000521">
    <property type="entry name" value="Transaminase_4ab_Lys_Orn"/>
    <property type="match status" value="1"/>
</dbReference>
<evidence type="ECO:0000256" key="5">
    <source>
        <dbReference type="ARBA" id="ARBA00022898"/>
    </source>
</evidence>
<evidence type="ECO:0000256" key="2">
    <source>
        <dbReference type="ARBA" id="ARBA00008954"/>
    </source>
</evidence>
<dbReference type="EMBL" id="FWZX01000006">
    <property type="protein sequence ID" value="SMF16110.1"/>
    <property type="molecule type" value="Genomic_DNA"/>
</dbReference>
<comment type="cofactor">
    <cofactor evidence="1">
        <name>pyridoxal 5'-phosphate</name>
        <dbReference type="ChEBI" id="CHEBI:597326"/>
    </cofactor>
</comment>
<reference evidence="7 8" key="1">
    <citation type="submission" date="2017-04" db="EMBL/GenBank/DDBJ databases">
        <authorList>
            <person name="Afonso C.L."/>
            <person name="Miller P.J."/>
            <person name="Scott M.A."/>
            <person name="Spackman E."/>
            <person name="Goraichik I."/>
            <person name="Dimitrov K.M."/>
            <person name="Suarez D.L."/>
            <person name="Swayne D.E."/>
        </authorList>
    </citation>
    <scope>NUCLEOTIDE SEQUENCE [LARGE SCALE GENOMIC DNA]</scope>
    <source>
        <strain evidence="7 8">USBA 355</strain>
    </source>
</reference>
<dbReference type="InterPro" id="IPR015421">
    <property type="entry name" value="PyrdxlP-dep_Trfase_major"/>
</dbReference>
<accession>A0A1Y6BL74</accession>
<protein>
    <submittedName>
        <fullName evidence="7">Putrescine aminotransferase</fullName>
    </submittedName>
</protein>
<dbReference type="Gene3D" id="3.40.640.10">
    <property type="entry name" value="Type I PLP-dependent aspartate aminotransferase-like (Major domain)"/>
    <property type="match status" value="1"/>
</dbReference>
<evidence type="ECO:0000256" key="6">
    <source>
        <dbReference type="RuleBase" id="RU003560"/>
    </source>
</evidence>
<dbReference type="GO" id="GO:0005829">
    <property type="term" value="C:cytosol"/>
    <property type="evidence" value="ECO:0007669"/>
    <property type="project" value="TreeGrafter"/>
</dbReference>
<keyword evidence="5 6" id="KW-0663">Pyridoxal phosphate</keyword>
<dbReference type="RefSeq" id="WP_085122461.1">
    <property type="nucleotide sequence ID" value="NZ_FWZX01000006.1"/>
</dbReference>
<sequence>MSTQTSDKPARNTTAWWREADRKHHLSPFTDYKQLKESEAGARIVTRAEGVWLTDSEGVRILDGMAGLWCVNVGYGRKELAEAAYKQMLELPYYNTFFKTATPPPVELAEKLAEITPAGLDMVFYGSSGSESNDTVARLARFYWKLKGKPEKAHFISRTYAYHGSTMAAASLGGMTPMQEGYGLPLPGFHHVDPPYWFDFGGELDREEFGRQAAKQVEDKILEIGPDKVAAFIGEPIQGAGGVIIPPDSYWPEIQRICRQYDVLLVADEVICGFGRTGYMFASEHFGIEPDMMTMAKGITSGYIPLSGVMVSGEIGRTLVEAGGEFFHGYTYSGHPTACAVALANIDIIEREELVRKVREETGPHLAKRLAELAEHPIVGEVRSLGLIGALEIVQKKRPRTRFPGNGKAGTICRDHCFAHNVVLRAVRDGMVMAPPLTISTEEIDELVSRLRTCLDLTAKDLGAG</sequence>
<proteinExistence type="inferred from homology"/>
<dbReference type="Gene3D" id="3.90.1150.10">
    <property type="entry name" value="Aspartate Aminotransferase, domain 1"/>
    <property type="match status" value="1"/>
</dbReference>
<dbReference type="InterPro" id="IPR015422">
    <property type="entry name" value="PyrdxlP-dep_Trfase_small"/>
</dbReference>
<evidence type="ECO:0000256" key="1">
    <source>
        <dbReference type="ARBA" id="ARBA00001933"/>
    </source>
</evidence>
<dbReference type="PROSITE" id="PS00600">
    <property type="entry name" value="AA_TRANSFER_CLASS_3"/>
    <property type="match status" value="1"/>
</dbReference>
<dbReference type="AlphaFoldDB" id="A0A1Y6BL74"/>
<dbReference type="PANTHER" id="PTHR43094">
    <property type="entry name" value="AMINOTRANSFERASE"/>
    <property type="match status" value="1"/>
</dbReference>
<dbReference type="InterPro" id="IPR049704">
    <property type="entry name" value="Aminotrans_3_PPA_site"/>
</dbReference>
<dbReference type="GO" id="GO:0008483">
    <property type="term" value="F:transaminase activity"/>
    <property type="evidence" value="ECO:0007669"/>
    <property type="project" value="UniProtKB-KW"/>
</dbReference>
<comment type="similarity">
    <text evidence="2 6">Belongs to the class-III pyridoxal-phosphate-dependent aminotransferase family.</text>
</comment>
<dbReference type="PANTHER" id="PTHR43094:SF1">
    <property type="entry name" value="AMINOTRANSFERASE CLASS-III"/>
    <property type="match status" value="1"/>
</dbReference>
<dbReference type="FunFam" id="3.40.640.10:FF:000014">
    <property type="entry name" value="Adenosylmethionine-8-amino-7-oxononanoate aminotransferase, probable"/>
    <property type="match status" value="1"/>
</dbReference>
<dbReference type="SUPFAM" id="SSF53383">
    <property type="entry name" value="PLP-dependent transferases"/>
    <property type="match status" value="1"/>
</dbReference>
<name>A0A1Y6BL74_9PROT</name>
<dbReference type="Proteomes" id="UP000192917">
    <property type="component" value="Unassembled WGS sequence"/>
</dbReference>
<evidence type="ECO:0000256" key="4">
    <source>
        <dbReference type="ARBA" id="ARBA00022679"/>
    </source>
</evidence>
<dbReference type="CDD" id="cd00610">
    <property type="entry name" value="OAT_like"/>
    <property type="match status" value="1"/>
</dbReference>
<dbReference type="NCBIfam" id="NF005682">
    <property type="entry name" value="PRK07480.1"/>
    <property type="match status" value="1"/>
</dbReference>
<gene>
    <name evidence="7" type="ORF">SAMN05428998_10626</name>
</gene>
<keyword evidence="3 7" id="KW-0032">Aminotransferase</keyword>
<evidence type="ECO:0000313" key="7">
    <source>
        <dbReference type="EMBL" id="SMF16110.1"/>
    </source>
</evidence>
<dbReference type="Pfam" id="PF00202">
    <property type="entry name" value="Aminotran_3"/>
    <property type="match status" value="1"/>
</dbReference>
<dbReference type="InterPro" id="IPR005814">
    <property type="entry name" value="Aminotrans_3"/>
</dbReference>
<dbReference type="STRING" id="560819.SAMN05428998_10626"/>
<evidence type="ECO:0000313" key="8">
    <source>
        <dbReference type="Proteomes" id="UP000192917"/>
    </source>
</evidence>
<organism evidence="7 8">
    <name type="scientific">Tistlia consotensis USBA 355</name>
    <dbReference type="NCBI Taxonomy" id="560819"/>
    <lineage>
        <taxon>Bacteria</taxon>
        <taxon>Pseudomonadati</taxon>
        <taxon>Pseudomonadota</taxon>
        <taxon>Alphaproteobacteria</taxon>
        <taxon>Rhodospirillales</taxon>
        <taxon>Rhodovibrionaceae</taxon>
        <taxon>Tistlia</taxon>
    </lineage>
</organism>
<evidence type="ECO:0000256" key="3">
    <source>
        <dbReference type="ARBA" id="ARBA00022576"/>
    </source>
</evidence>
<keyword evidence="4 7" id="KW-0808">Transferase</keyword>